<reference evidence="1 2" key="1">
    <citation type="submission" date="2018-05" db="EMBL/GenBank/DDBJ databases">
        <title>Genome sequencing and assembly of the regulated plant pathogen Lachnellula willkommii and related sister species for the development of diagnostic species identification markers.</title>
        <authorList>
            <person name="Giroux E."/>
            <person name="Bilodeau G."/>
        </authorList>
    </citation>
    <scope>NUCLEOTIDE SEQUENCE [LARGE SCALE GENOMIC DNA]</scope>
    <source>
        <strain evidence="1 2">CBS 160.35</strain>
    </source>
</reference>
<dbReference type="OrthoDB" id="4412445at2759"/>
<proteinExistence type="predicted"/>
<sequence>MSGLPLPPFVPLCFQCGTDQNPCHCKVVGPTIGFLSTVVLAVVCWPASIFCGCCMTGTGKKYAQFAATQCPSFTDFVRMLAAPVDLSGKVNNAIPI</sequence>
<accession>A0A8H8RRW8</accession>
<name>A0A8H8RRW8_9HELO</name>
<evidence type="ECO:0000313" key="1">
    <source>
        <dbReference type="EMBL" id="TVY40110.1"/>
    </source>
</evidence>
<keyword evidence="2" id="KW-1185">Reference proteome</keyword>
<dbReference type="PANTHER" id="PTHR34673:SF1">
    <property type="entry name" value="COLD-REGULATED PROTEIN"/>
    <property type="match status" value="1"/>
</dbReference>
<organism evidence="1 2">
    <name type="scientific">Lachnellula occidentalis</name>
    <dbReference type="NCBI Taxonomy" id="215460"/>
    <lineage>
        <taxon>Eukaryota</taxon>
        <taxon>Fungi</taxon>
        <taxon>Dikarya</taxon>
        <taxon>Ascomycota</taxon>
        <taxon>Pezizomycotina</taxon>
        <taxon>Leotiomycetes</taxon>
        <taxon>Helotiales</taxon>
        <taxon>Lachnaceae</taxon>
        <taxon>Lachnellula</taxon>
    </lineage>
</organism>
<gene>
    <name evidence="1" type="ORF">LOCC1_G005316</name>
</gene>
<dbReference type="AlphaFoldDB" id="A0A8H8RRW8"/>
<comment type="caution">
    <text evidence="1">The sequence shown here is derived from an EMBL/GenBank/DDBJ whole genome shotgun (WGS) entry which is preliminary data.</text>
</comment>
<dbReference type="EMBL" id="QGMI01000473">
    <property type="protein sequence ID" value="TVY40110.1"/>
    <property type="molecule type" value="Genomic_DNA"/>
</dbReference>
<evidence type="ECO:0000313" key="2">
    <source>
        <dbReference type="Proteomes" id="UP000443090"/>
    </source>
</evidence>
<dbReference type="PANTHER" id="PTHR34673">
    <property type="entry name" value="COLD-REGULATED PROTEIN"/>
    <property type="match status" value="1"/>
</dbReference>
<protein>
    <submittedName>
        <fullName evidence="1">Uncharacterized protein</fullName>
    </submittedName>
</protein>
<dbReference type="Proteomes" id="UP000443090">
    <property type="component" value="Unassembled WGS sequence"/>
</dbReference>